<dbReference type="EMBL" id="PNBA02000015">
    <property type="protein sequence ID" value="KAG6398179.1"/>
    <property type="molecule type" value="Genomic_DNA"/>
</dbReference>
<dbReference type="InterPro" id="IPR039279">
    <property type="entry name" value="QRT3-like"/>
</dbReference>
<dbReference type="SMART" id="SM00710">
    <property type="entry name" value="PbH1"/>
    <property type="match status" value="4"/>
</dbReference>
<keyword evidence="1" id="KW-0472">Membrane</keyword>
<reference evidence="3" key="1">
    <citation type="submission" date="2018-01" db="EMBL/GenBank/DDBJ databases">
        <authorList>
            <person name="Mao J.F."/>
        </authorList>
    </citation>
    <scope>NUCLEOTIDE SEQUENCE</scope>
    <source>
        <strain evidence="3">Huo1</strain>
        <tissue evidence="3">Leaf</tissue>
    </source>
</reference>
<dbReference type="InterPro" id="IPR012334">
    <property type="entry name" value="Pectin_lyas_fold"/>
</dbReference>
<sequence>MKNSFEFHGKNMGASIVAIFFFAIAVVVVHVYASESERPDDIYRKSLRLHQMQGIRAAFSRRVSSSMDMRSLQGAASPPPSVRAPIVYHVTSYGADPTGRNDSTEAVLKAITDALNGPGKGDLFEGIVNLGGARVDLDGGNYLISRPLLFPVSGRGNLAIQGGSITASNDFPTDGFLIDLSSSSNSAYNYEFTTLRDLYLDSNYRGGGIRVKNSLRTTIDNCYITHFSTTGILAEGGHETIIRTSYLGQHITAGADPGERSFSGTAISLAGNDNVVSDVVIFSAQTGILLSGQANLISGVHCYNKATGFSGVGIYVQLPGLAQTRIVDSYLDYTGIVAEDPVQLTVANTFFLGDAFILFKSVKGVMSGVTVVDNMFAGSDKGIEIVQMEGKFDQLDQVAIERNTVKGMAVKTTVARASVDGGGPTWTADLKAALLFPNLIKQVQYTFVTDAASYPSHFLRNVSDNKVVIQADEAVPARVYITADQGGSYL</sequence>
<dbReference type="Pfam" id="PF12708">
    <property type="entry name" value="Pect-lyase_RHGA_epim"/>
    <property type="match status" value="1"/>
</dbReference>
<dbReference type="GO" id="GO:0004650">
    <property type="term" value="F:polygalacturonase activity"/>
    <property type="evidence" value="ECO:0007669"/>
    <property type="project" value="InterPro"/>
</dbReference>
<gene>
    <name evidence="3" type="ORF">SASPL_139634</name>
</gene>
<evidence type="ECO:0000313" key="4">
    <source>
        <dbReference type="Proteomes" id="UP000298416"/>
    </source>
</evidence>
<comment type="caution">
    <text evidence="3">The sequence shown here is derived from an EMBL/GenBank/DDBJ whole genome shotgun (WGS) entry which is preliminary data.</text>
</comment>
<reference evidence="3" key="2">
    <citation type="submission" date="2020-08" db="EMBL/GenBank/DDBJ databases">
        <title>Plant Genome Project.</title>
        <authorList>
            <person name="Zhang R.-G."/>
        </authorList>
    </citation>
    <scope>NUCLEOTIDE SEQUENCE</scope>
    <source>
        <strain evidence="3">Huo1</strain>
        <tissue evidence="3">Leaf</tissue>
    </source>
</reference>
<proteinExistence type="predicted"/>
<keyword evidence="1" id="KW-1133">Transmembrane helix</keyword>
<dbReference type="InterPro" id="IPR024535">
    <property type="entry name" value="RHGA/B-epi-like_pectate_lyase"/>
</dbReference>
<dbReference type="InterPro" id="IPR011050">
    <property type="entry name" value="Pectin_lyase_fold/virulence"/>
</dbReference>
<dbReference type="Gene3D" id="2.160.20.10">
    <property type="entry name" value="Single-stranded right-handed beta-helix, Pectin lyase-like"/>
    <property type="match status" value="1"/>
</dbReference>
<protein>
    <recommendedName>
        <fullName evidence="2">Rhamnogalacturonase A/B/Epimerase-like pectate lyase domain-containing protein</fullName>
    </recommendedName>
</protein>
<dbReference type="AlphaFoldDB" id="A0A8X8WPC4"/>
<evidence type="ECO:0000313" key="3">
    <source>
        <dbReference type="EMBL" id="KAG6398179.1"/>
    </source>
</evidence>
<evidence type="ECO:0000259" key="2">
    <source>
        <dbReference type="Pfam" id="PF12708"/>
    </source>
</evidence>
<dbReference type="SUPFAM" id="SSF51126">
    <property type="entry name" value="Pectin lyase-like"/>
    <property type="match status" value="1"/>
</dbReference>
<feature type="domain" description="Rhamnogalacturonase A/B/Epimerase-like pectate lyase" evidence="2">
    <location>
        <begin position="90"/>
        <end position="309"/>
    </location>
</feature>
<evidence type="ECO:0000256" key="1">
    <source>
        <dbReference type="SAM" id="Phobius"/>
    </source>
</evidence>
<keyword evidence="4" id="KW-1185">Reference proteome</keyword>
<organism evidence="3">
    <name type="scientific">Salvia splendens</name>
    <name type="common">Scarlet sage</name>
    <dbReference type="NCBI Taxonomy" id="180675"/>
    <lineage>
        <taxon>Eukaryota</taxon>
        <taxon>Viridiplantae</taxon>
        <taxon>Streptophyta</taxon>
        <taxon>Embryophyta</taxon>
        <taxon>Tracheophyta</taxon>
        <taxon>Spermatophyta</taxon>
        <taxon>Magnoliopsida</taxon>
        <taxon>eudicotyledons</taxon>
        <taxon>Gunneridae</taxon>
        <taxon>Pentapetalae</taxon>
        <taxon>asterids</taxon>
        <taxon>lamiids</taxon>
        <taxon>Lamiales</taxon>
        <taxon>Lamiaceae</taxon>
        <taxon>Nepetoideae</taxon>
        <taxon>Mentheae</taxon>
        <taxon>Salviinae</taxon>
        <taxon>Salvia</taxon>
        <taxon>Salvia subgen. Calosphace</taxon>
        <taxon>core Calosphace</taxon>
    </lineage>
</organism>
<name>A0A8X8WPC4_SALSN</name>
<dbReference type="Proteomes" id="UP000298416">
    <property type="component" value="Unassembled WGS sequence"/>
</dbReference>
<dbReference type="PANTHER" id="PTHR33928:SF7">
    <property type="entry name" value="POLYGALACTURONASE QRT3"/>
    <property type="match status" value="1"/>
</dbReference>
<feature type="transmembrane region" description="Helical" evidence="1">
    <location>
        <begin position="12"/>
        <end position="33"/>
    </location>
</feature>
<keyword evidence="1" id="KW-0812">Transmembrane</keyword>
<accession>A0A8X8WPC4</accession>
<dbReference type="PANTHER" id="PTHR33928">
    <property type="entry name" value="POLYGALACTURONASE QRT3"/>
    <property type="match status" value="1"/>
</dbReference>
<dbReference type="InterPro" id="IPR006626">
    <property type="entry name" value="PbH1"/>
</dbReference>